<reference evidence="1" key="1">
    <citation type="journal article" date="2014" name="Int. J. Syst. Evol. Microbiol.">
        <title>Complete genome sequence of Corynebacterium casei LMG S-19264T (=DSM 44701T), isolated from a smear-ripened cheese.</title>
        <authorList>
            <consortium name="US DOE Joint Genome Institute (JGI-PGF)"/>
            <person name="Walter F."/>
            <person name="Albersmeier A."/>
            <person name="Kalinowski J."/>
            <person name="Ruckert C."/>
        </authorList>
    </citation>
    <scope>NUCLEOTIDE SEQUENCE</scope>
    <source>
        <strain evidence="1">NBRC 101628</strain>
    </source>
</reference>
<dbReference type="SUPFAM" id="SSF55331">
    <property type="entry name" value="Tautomerase/MIF"/>
    <property type="match status" value="1"/>
</dbReference>
<keyword evidence="2" id="KW-1185">Reference proteome</keyword>
<dbReference type="EMBL" id="BSNC01000001">
    <property type="protein sequence ID" value="GLP95143.1"/>
    <property type="molecule type" value="Genomic_DNA"/>
</dbReference>
<dbReference type="GO" id="GO:0008704">
    <property type="term" value="F:5-carboxymethyl-2-hydroxymuconate delta-isomerase activity"/>
    <property type="evidence" value="ECO:0007669"/>
    <property type="project" value="InterPro"/>
</dbReference>
<accession>A0AA37W086</accession>
<protein>
    <submittedName>
        <fullName evidence="1">5-carboxymethyl-2-hydroxymuconate isomerase</fullName>
    </submittedName>
</protein>
<dbReference type="Proteomes" id="UP001161422">
    <property type="component" value="Unassembled WGS sequence"/>
</dbReference>
<comment type="caution">
    <text evidence="1">The sequence shown here is derived from an EMBL/GenBank/DDBJ whole genome shotgun (WGS) entry which is preliminary data.</text>
</comment>
<dbReference type="CDD" id="cd00580">
    <property type="entry name" value="CHMI"/>
    <property type="match status" value="1"/>
</dbReference>
<proteinExistence type="predicted"/>
<dbReference type="InterPro" id="IPR004220">
    <property type="entry name" value="5-COMe_2-OHmuconate_Isoase"/>
</dbReference>
<dbReference type="RefSeq" id="WP_095505837.1">
    <property type="nucleotide sequence ID" value="NZ_BSNC01000001.1"/>
</dbReference>
<organism evidence="1 2">
    <name type="scientific">Paraferrimonas sedimenticola</name>
    <dbReference type="NCBI Taxonomy" id="375674"/>
    <lineage>
        <taxon>Bacteria</taxon>
        <taxon>Pseudomonadati</taxon>
        <taxon>Pseudomonadota</taxon>
        <taxon>Gammaproteobacteria</taxon>
        <taxon>Alteromonadales</taxon>
        <taxon>Ferrimonadaceae</taxon>
        <taxon>Paraferrimonas</taxon>
    </lineage>
</organism>
<dbReference type="PANTHER" id="PTHR37950">
    <property type="entry name" value="4-HYDROXYPHENYLACETATE CATABOLISM PROTEIN"/>
    <property type="match status" value="1"/>
</dbReference>
<sequence length="118" mass="13284">MPHFVMDCSSSILESHSQEFINQQIHAVAVASGLFTEADIKVRVNPYDSYSVGGSQQVFIHVFAHIMQGRSEQQKAQLSKQVVSKLVELFPEVENIAMNVSEFEKATYFKRTMLTDAT</sequence>
<keyword evidence="1" id="KW-0413">Isomerase</keyword>
<dbReference type="InterPro" id="IPR014347">
    <property type="entry name" value="Tautomerase/MIF_sf"/>
</dbReference>
<evidence type="ECO:0000313" key="1">
    <source>
        <dbReference type="EMBL" id="GLP95143.1"/>
    </source>
</evidence>
<evidence type="ECO:0000313" key="2">
    <source>
        <dbReference type="Proteomes" id="UP001161422"/>
    </source>
</evidence>
<dbReference type="PANTHER" id="PTHR37950:SF1">
    <property type="entry name" value="4-HYDROXYPHENYLACETATE CATABOLISM PROTEIN"/>
    <property type="match status" value="1"/>
</dbReference>
<gene>
    <name evidence="1" type="primary">hpcD</name>
    <name evidence="1" type="ORF">GCM10007895_04490</name>
</gene>
<name>A0AA37W086_9GAMM</name>
<dbReference type="Gene3D" id="3.30.429.10">
    <property type="entry name" value="Macrophage Migration Inhibitory Factor"/>
    <property type="match status" value="1"/>
</dbReference>
<reference evidence="1" key="2">
    <citation type="submission" date="2023-01" db="EMBL/GenBank/DDBJ databases">
        <title>Draft genome sequence of Paraferrimonas sedimenticola strain NBRC 101628.</title>
        <authorList>
            <person name="Sun Q."/>
            <person name="Mori K."/>
        </authorList>
    </citation>
    <scope>NUCLEOTIDE SEQUENCE</scope>
    <source>
        <strain evidence="1">NBRC 101628</strain>
    </source>
</reference>
<dbReference type="AlphaFoldDB" id="A0AA37W086"/>
<dbReference type="Pfam" id="PF02962">
    <property type="entry name" value="CHMI"/>
    <property type="match status" value="1"/>
</dbReference>